<reference evidence="2 3" key="1">
    <citation type="submission" date="2014-02" db="EMBL/GenBank/DDBJ databases">
        <title>The small core and large imbalanced accessory genome model reveals a collaborative survival strategy of Sorangium cellulosum strains in nature.</title>
        <authorList>
            <person name="Han K."/>
            <person name="Peng R."/>
            <person name="Blom J."/>
            <person name="Li Y.-Z."/>
        </authorList>
    </citation>
    <scope>NUCLEOTIDE SEQUENCE [LARGE SCALE GENOMIC DNA]</scope>
    <source>
        <strain evidence="2 3">So0157-25</strain>
    </source>
</reference>
<dbReference type="GO" id="GO:0005737">
    <property type="term" value="C:cytoplasm"/>
    <property type="evidence" value="ECO:0007669"/>
    <property type="project" value="TreeGrafter"/>
</dbReference>
<organism evidence="2 3">
    <name type="scientific">Sorangium cellulosum</name>
    <name type="common">Polyangium cellulosum</name>
    <dbReference type="NCBI Taxonomy" id="56"/>
    <lineage>
        <taxon>Bacteria</taxon>
        <taxon>Pseudomonadati</taxon>
        <taxon>Myxococcota</taxon>
        <taxon>Polyangia</taxon>
        <taxon>Polyangiales</taxon>
        <taxon>Polyangiaceae</taxon>
        <taxon>Sorangium</taxon>
    </lineage>
</organism>
<accession>A0A150P2R6</accession>
<dbReference type="PANTHER" id="PTHR10953:SF102">
    <property type="entry name" value="ADENYLYLTRANSFERASE AND SULFURTRANSFERASE MOCS3"/>
    <property type="match status" value="1"/>
</dbReference>
<dbReference type="Proteomes" id="UP000075420">
    <property type="component" value="Unassembled WGS sequence"/>
</dbReference>
<dbReference type="Gene3D" id="3.40.50.720">
    <property type="entry name" value="NAD(P)-binding Rossmann-like Domain"/>
    <property type="match status" value="1"/>
</dbReference>
<comment type="caution">
    <text evidence="2">The sequence shown here is derived from an EMBL/GenBank/DDBJ whole genome shotgun (WGS) entry which is preliminary data.</text>
</comment>
<dbReference type="InterPro" id="IPR035985">
    <property type="entry name" value="Ubiquitin-activating_enz"/>
</dbReference>
<evidence type="ECO:0000259" key="1">
    <source>
        <dbReference type="Pfam" id="PF00899"/>
    </source>
</evidence>
<feature type="domain" description="THIF-type NAD/FAD binding fold" evidence="1">
    <location>
        <begin position="3"/>
        <end position="230"/>
    </location>
</feature>
<name>A0A150P2R6_SORCE</name>
<protein>
    <submittedName>
        <fullName evidence="2">Molybdopterin biosynthesis protein</fullName>
    </submittedName>
</protein>
<dbReference type="Pfam" id="PF00899">
    <property type="entry name" value="ThiF"/>
    <property type="match status" value="1"/>
</dbReference>
<evidence type="ECO:0000313" key="3">
    <source>
        <dbReference type="Proteomes" id="UP000075420"/>
    </source>
</evidence>
<dbReference type="PANTHER" id="PTHR10953">
    <property type="entry name" value="UBIQUITIN-ACTIVATING ENZYME E1"/>
    <property type="match status" value="1"/>
</dbReference>
<proteinExistence type="predicted"/>
<evidence type="ECO:0000313" key="2">
    <source>
        <dbReference type="EMBL" id="KYF49740.1"/>
    </source>
</evidence>
<gene>
    <name evidence="2" type="ORF">BE08_06040</name>
</gene>
<dbReference type="GO" id="GO:0008641">
    <property type="term" value="F:ubiquitin-like modifier activating enzyme activity"/>
    <property type="evidence" value="ECO:0007669"/>
    <property type="project" value="InterPro"/>
</dbReference>
<dbReference type="EMBL" id="JELY01003321">
    <property type="protein sequence ID" value="KYF49740.1"/>
    <property type="molecule type" value="Genomic_DNA"/>
</dbReference>
<sequence length="232" mass="25132">MRMDGFGMAGQSRLMGATVLISRVGGVGGTAAINMAMAGAGRLILAHGGLVHADYLNRWVWAGPKDIGKPCAEVISAHIRSINPHVETVPVSENITEENVAGLVSQCDLIIDGAPLFEERYLMHREAVRQKKPIVFGAMYSAEGQVTTYVPGETPCFKCIHPERPDYWTNIKVFPAIGPAPLVVGSMAAMEAIKVLTGFGKPLKGVMWYCDLSTGTSRQFRLRRNPECDVCS</sequence>
<dbReference type="GO" id="GO:0016779">
    <property type="term" value="F:nucleotidyltransferase activity"/>
    <property type="evidence" value="ECO:0007669"/>
    <property type="project" value="TreeGrafter"/>
</dbReference>
<dbReference type="AlphaFoldDB" id="A0A150P2R6"/>
<dbReference type="GO" id="GO:0004792">
    <property type="term" value="F:thiosulfate-cyanide sulfurtransferase activity"/>
    <property type="evidence" value="ECO:0007669"/>
    <property type="project" value="TreeGrafter"/>
</dbReference>
<dbReference type="InterPro" id="IPR000594">
    <property type="entry name" value="ThiF_NAD_FAD-bd"/>
</dbReference>
<dbReference type="CDD" id="cd00757">
    <property type="entry name" value="ThiF_MoeB_HesA_family"/>
    <property type="match status" value="1"/>
</dbReference>
<dbReference type="SUPFAM" id="SSF69572">
    <property type="entry name" value="Activating enzymes of the ubiquitin-like proteins"/>
    <property type="match status" value="1"/>
</dbReference>
<dbReference type="InterPro" id="IPR045886">
    <property type="entry name" value="ThiF/MoeB/HesA"/>
</dbReference>